<evidence type="ECO:0000313" key="2">
    <source>
        <dbReference type="EMBL" id="SCD19275.1"/>
    </source>
</evidence>
<dbReference type="KEGG" id="psac:PSM36_0443"/>
<name>A0A1R3T5M8_9BACT</name>
<evidence type="ECO:0000256" key="1">
    <source>
        <dbReference type="SAM" id="Phobius"/>
    </source>
</evidence>
<dbReference type="STRING" id="1642647.PSM36_0443"/>
<organism evidence="2 3">
    <name type="scientific">Proteiniphilum saccharofermentans</name>
    <dbReference type="NCBI Taxonomy" id="1642647"/>
    <lineage>
        <taxon>Bacteria</taxon>
        <taxon>Pseudomonadati</taxon>
        <taxon>Bacteroidota</taxon>
        <taxon>Bacteroidia</taxon>
        <taxon>Bacteroidales</taxon>
        <taxon>Dysgonomonadaceae</taxon>
        <taxon>Proteiniphilum</taxon>
    </lineage>
</organism>
<keyword evidence="1" id="KW-0812">Transmembrane</keyword>
<keyword evidence="3" id="KW-1185">Reference proteome</keyword>
<dbReference type="Proteomes" id="UP000187464">
    <property type="component" value="Chromosome I"/>
</dbReference>
<evidence type="ECO:0000313" key="3">
    <source>
        <dbReference type="Proteomes" id="UP000187464"/>
    </source>
</evidence>
<reference evidence="3" key="1">
    <citation type="submission" date="2016-08" db="EMBL/GenBank/DDBJ databases">
        <authorList>
            <person name="Wibberg D."/>
        </authorList>
    </citation>
    <scope>NUCLEOTIDE SEQUENCE [LARGE SCALE GENOMIC DNA]</scope>
</reference>
<proteinExistence type="predicted"/>
<dbReference type="AlphaFoldDB" id="A0A1R3T5M8"/>
<protein>
    <submittedName>
        <fullName evidence="2">Uncharacterized protein</fullName>
    </submittedName>
</protein>
<accession>A0A1R3T5M8</accession>
<feature type="transmembrane region" description="Helical" evidence="1">
    <location>
        <begin position="80"/>
        <end position="106"/>
    </location>
</feature>
<gene>
    <name evidence="2" type="ORF">PSM36_0443</name>
</gene>
<keyword evidence="1" id="KW-1133">Transmembrane helix</keyword>
<sequence length="107" mass="13039">MGVFFFYNNRKPRKFNYTPILYNPEEEERKKNLQDRIEKVKREMGVLPEEKPVERKDFKTEFVSQTRHLKKRKEKESSGINSFFANNGLLIIILVVLFAIFFFWFLR</sequence>
<dbReference type="RefSeq" id="WP_076928591.1">
    <property type="nucleotide sequence ID" value="NZ_LT605205.1"/>
</dbReference>
<dbReference type="EMBL" id="LT605205">
    <property type="protein sequence ID" value="SCD19275.1"/>
    <property type="molecule type" value="Genomic_DNA"/>
</dbReference>
<keyword evidence="1" id="KW-0472">Membrane</keyword>